<feature type="signal peptide" evidence="1">
    <location>
        <begin position="1"/>
        <end position="23"/>
    </location>
</feature>
<dbReference type="Proteomes" id="UP000183613">
    <property type="component" value="Unassembled WGS sequence"/>
</dbReference>
<keyword evidence="1" id="KW-0732">Signal</keyword>
<comment type="caution">
    <text evidence="3">The sequence shown here is derived from an EMBL/GenBank/DDBJ whole genome shotgun (WGS) entry which is preliminary data.</text>
</comment>
<dbReference type="EMBL" id="FNUD01000002">
    <property type="protein sequence ID" value="SEF05080.1"/>
    <property type="molecule type" value="Genomic_DNA"/>
</dbReference>
<gene>
    <name evidence="3" type="ORF">SAMN04489800_3994</name>
</gene>
<reference evidence="3" key="1">
    <citation type="submission" date="2016-10" db="EMBL/GenBank/DDBJ databases">
        <authorList>
            <person name="Varghese N."/>
            <person name="Submissions S."/>
        </authorList>
    </citation>
    <scope>NUCLEOTIDE SEQUENCE [LARGE SCALE GENOMIC DNA]</scope>
    <source>
        <strain evidence="3">LMG 25555</strain>
    </source>
</reference>
<protein>
    <submittedName>
        <fullName evidence="3">Fimbrial protein</fullName>
    </submittedName>
</protein>
<accession>A0A0J6J5E5</accession>
<keyword evidence="4" id="KW-1185">Reference proteome</keyword>
<dbReference type="SUPFAM" id="SSF49401">
    <property type="entry name" value="Bacterial adhesins"/>
    <property type="match status" value="1"/>
</dbReference>
<evidence type="ECO:0000313" key="3">
    <source>
        <dbReference type="EMBL" id="SEF05080.1"/>
    </source>
</evidence>
<dbReference type="InterPro" id="IPR000259">
    <property type="entry name" value="Adhesion_dom_fimbrial"/>
</dbReference>
<dbReference type="GO" id="GO:0009289">
    <property type="term" value="C:pilus"/>
    <property type="evidence" value="ECO:0007669"/>
    <property type="project" value="InterPro"/>
</dbReference>
<sequence>MRLKQRFALFAVCTLGFGGNAMANLTFSGTLVEPPPCTINSGATIAVDFGDISVKSVDGVKSRKGLNYTITCTASTLPWGLNLMVTGTATSFDSSAVQSSVPDLGIKVLRNNLPFVLNTKHSISLSSPPVLEVVPVKRSGSTLPEGDFTATAVLLAFYE</sequence>
<evidence type="ECO:0000259" key="2">
    <source>
        <dbReference type="Pfam" id="PF00419"/>
    </source>
</evidence>
<dbReference type="RefSeq" id="WP_048360771.1">
    <property type="nucleotide sequence ID" value="NZ_FNUD01000002.1"/>
</dbReference>
<proteinExistence type="predicted"/>
<dbReference type="InterPro" id="IPR008966">
    <property type="entry name" value="Adhesion_dom_sf"/>
</dbReference>
<feature type="domain" description="Fimbrial-type adhesion" evidence="2">
    <location>
        <begin position="26"/>
        <end position="155"/>
    </location>
</feature>
<feature type="chain" id="PRO_5009777897" evidence="1">
    <location>
        <begin position="24"/>
        <end position="159"/>
    </location>
</feature>
<dbReference type="OrthoDB" id="7018672at2"/>
<dbReference type="PATRIC" id="fig|882211.3.peg.3069"/>
<evidence type="ECO:0000256" key="1">
    <source>
        <dbReference type="SAM" id="SignalP"/>
    </source>
</evidence>
<name>A0A0J6J5E5_PSEDM</name>
<dbReference type="InterPro" id="IPR036937">
    <property type="entry name" value="Adhesion_dom_fimbrial_sf"/>
</dbReference>
<dbReference type="GO" id="GO:0007155">
    <property type="term" value="P:cell adhesion"/>
    <property type="evidence" value="ECO:0007669"/>
    <property type="project" value="InterPro"/>
</dbReference>
<dbReference type="Gene3D" id="2.60.40.1090">
    <property type="entry name" value="Fimbrial-type adhesion domain"/>
    <property type="match status" value="1"/>
</dbReference>
<dbReference type="AlphaFoldDB" id="A0A0J6J5E5"/>
<evidence type="ECO:0000313" key="4">
    <source>
        <dbReference type="Proteomes" id="UP000183613"/>
    </source>
</evidence>
<organism evidence="3 4">
    <name type="scientific">Pseudomonas deceptionensis</name>
    <dbReference type="NCBI Taxonomy" id="882211"/>
    <lineage>
        <taxon>Bacteria</taxon>
        <taxon>Pseudomonadati</taxon>
        <taxon>Pseudomonadota</taxon>
        <taxon>Gammaproteobacteria</taxon>
        <taxon>Pseudomonadales</taxon>
        <taxon>Pseudomonadaceae</taxon>
        <taxon>Pseudomonas</taxon>
    </lineage>
</organism>
<dbReference type="Pfam" id="PF00419">
    <property type="entry name" value="Fimbrial"/>
    <property type="match status" value="1"/>
</dbReference>